<dbReference type="Gene3D" id="3.40.190.10">
    <property type="entry name" value="Periplasmic binding protein-like II"/>
    <property type="match status" value="2"/>
</dbReference>
<dbReference type="SUPFAM" id="SSF53850">
    <property type="entry name" value="Periplasmic binding protein-like II"/>
    <property type="match status" value="1"/>
</dbReference>
<dbReference type="RefSeq" id="WP_119111346.1">
    <property type="nucleotide sequence ID" value="NZ_CBCSEO010000001.1"/>
</dbReference>
<dbReference type="EMBL" id="QWVT01000008">
    <property type="protein sequence ID" value="RID87774.1"/>
    <property type="molecule type" value="Genomic_DNA"/>
</dbReference>
<dbReference type="AlphaFoldDB" id="A0A398BDS6"/>
<evidence type="ECO:0000313" key="1">
    <source>
        <dbReference type="EMBL" id="RID87774.1"/>
    </source>
</evidence>
<keyword evidence="2" id="KW-1185">Reference proteome</keyword>
<evidence type="ECO:0000313" key="2">
    <source>
        <dbReference type="Proteomes" id="UP000265816"/>
    </source>
</evidence>
<dbReference type="PANTHER" id="PTHR43649:SF12">
    <property type="entry name" value="DIACETYLCHITOBIOSE BINDING PROTEIN DASA"/>
    <property type="match status" value="1"/>
</dbReference>
<accession>A0A398BDS6</accession>
<comment type="caution">
    <text evidence="1">The sequence shown here is derived from an EMBL/GenBank/DDBJ whole genome shotgun (WGS) entry which is preliminary data.</text>
</comment>
<dbReference type="PANTHER" id="PTHR43649">
    <property type="entry name" value="ARABINOSE-BINDING PROTEIN-RELATED"/>
    <property type="match status" value="1"/>
</dbReference>
<dbReference type="Proteomes" id="UP000265816">
    <property type="component" value="Unassembled WGS sequence"/>
</dbReference>
<dbReference type="Pfam" id="PF01547">
    <property type="entry name" value="SBP_bac_1"/>
    <property type="match status" value="1"/>
</dbReference>
<organism evidence="1 2">
    <name type="scientific">Mesobacillus zeae</name>
    <dbReference type="NCBI Taxonomy" id="1917180"/>
    <lineage>
        <taxon>Bacteria</taxon>
        <taxon>Bacillati</taxon>
        <taxon>Bacillota</taxon>
        <taxon>Bacilli</taxon>
        <taxon>Bacillales</taxon>
        <taxon>Bacillaceae</taxon>
        <taxon>Mesobacillus</taxon>
    </lineage>
</organism>
<reference evidence="1 2" key="1">
    <citation type="submission" date="2018-08" db="EMBL/GenBank/DDBJ databases">
        <title>Bacillus jemisoniae sp. nov., Bacillus chryseoplanitiae sp. nov., Bacillus resnikiae sp. nov., and Bacillus frankliniae sp. nov., isolated from Viking spacecraft and associated surfaces.</title>
        <authorList>
            <person name="Seuylemezian A."/>
            <person name="Vaishampayan P."/>
        </authorList>
    </citation>
    <scope>NUCLEOTIDE SEQUENCE [LARGE SCALE GENOMIC DNA]</scope>
    <source>
        <strain evidence="1 2">JJ-247</strain>
    </source>
</reference>
<sequence>MKKGQLILAGTIIFLGVLTGCGEDGKQAEKEKTKDGRTIVEFWSFWGSETRGPVIEKIIKDFNDSQDQVFVKHTFLPWGDIWTKNLASVKAGNPGDVIINDINSVALRAENKQVEDLSKYLDNTFQERFYPNLWETVLHDSKPYAVPFNTDTRLLFYNKTAFREAGLDPNKPPETWTELEHFAKKLDDIKQK</sequence>
<gene>
    <name evidence="1" type="ORF">D1970_02710</name>
</gene>
<dbReference type="PROSITE" id="PS51257">
    <property type="entry name" value="PROKAR_LIPOPROTEIN"/>
    <property type="match status" value="1"/>
</dbReference>
<dbReference type="InterPro" id="IPR006059">
    <property type="entry name" value="SBP"/>
</dbReference>
<dbReference type="OrthoDB" id="9795467at2"/>
<name>A0A398BDS6_9BACI</name>
<proteinExistence type="predicted"/>
<dbReference type="InterPro" id="IPR050490">
    <property type="entry name" value="Bact_solute-bd_prot1"/>
</dbReference>
<protein>
    <submittedName>
        <fullName evidence="1">Extracellular solute-binding protein</fullName>
    </submittedName>
</protein>